<reference evidence="3 4" key="1">
    <citation type="submission" date="2019-03" db="EMBL/GenBank/DDBJ databases">
        <title>Ramlibacter henchirensis DSM 14656, whole genome shotgun sequence.</title>
        <authorList>
            <person name="Zhang X."/>
            <person name="Feng G."/>
            <person name="Zhu H."/>
        </authorList>
    </citation>
    <scope>NUCLEOTIDE SEQUENCE [LARGE SCALE GENOMIC DNA]</scope>
    <source>
        <strain evidence="3 4">DSM 14656</strain>
    </source>
</reference>
<feature type="modified residue" description="4-aspartylphosphate" evidence="1">
    <location>
        <position position="100"/>
    </location>
</feature>
<dbReference type="Gene3D" id="3.40.50.2300">
    <property type="match status" value="1"/>
</dbReference>
<dbReference type="EMBL" id="SMLM01000002">
    <property type="protein sequence ID" value="TFZ03179.1"/>
    <property type="molecule type" value="Genomic_DNA"/>
</dbReference>
<dbReference type="CDD" id="cd00156">
    <property type="entry name" value="REC"/>
    <property type="match status" value="1"/>
</dbReference>
<proteinExistence type="predicted"/>
<organism evidence="3 4">
    <name type="scientific">Ramlibacter henchirensis</name>
    <dbReference type="NCBI Taxonomy" id="204072"/>
    <lineage>
        <taxon>Bacteria</taxon>
        <taxon>Pseudomonadati</taxon>
        <taxon>Pseudomonadota</taxon>
        <taxon>Betaproteobacteria</taxon>
        <taxon>Burkholderiales</taxon>
        <taxon>Comamonadaceae</taxon>
        <taxon>Ramlibacter</taxon>
    </lineage>
</organism>
<dbReference type="SUPFAM" id="SSF52172">
    <property type="entry name" value="CheY-like"/>
    <property type="match status" value="1"/>
</dbReference>
<dbReference type="Pfam" id="PF00072">
    <property type="entry name" value="Response_reg"/>
    <property type="match status" value="1"/>
</dbReference>
<keyword evidence="4" id="KW-1185">Reference proteome</keyword>
<accession>A0A4Z0BZ06</accession>
<dbReference type="Proteomes" id="UP000298180">
    <property type="component" value="Unassembled WGS sequence"/>
</dbReference>
<evidence type="ECO:0000313" key="3">
    <source>
        <dbReference type="EMBL" id="TFZ03179.1"/>
    </source>
</evidence>
<dbReference type="InterPro" id="IPR001789">
    <property type="entry name" value="Sig_transdc_resp-reg_receiver"/>
</dbReference>
<protein>
    <submittedName>
        <fullName evidence="3">Response regulator</fullName>
    </submittedName>
</protein>
<evidence type="ECO:0000259" key="2">
    <source>
        <dbReference type="PROSITE" id="PS50110"/>
    </source>
</evidence>
<dbReference type="PROSITE" id="PS50110">
    <property type="entry name" value="RESPONSE_REGULATORY"/>
    <property type="match status" value="1"/>
</dbReference>
<dbReference type="AlphaFoldDB" id="A0A4Z0BZ06"/>
<feature type="domain" description="Response regulatory" evidence="2">
    <location>
        <begin position="47"/>
        <end position="165"/>
    </location>
</feature>
<name>A0A4Z0BZ06_9BURK</name>
<evidence type="ECO:0000256" key="1">
    <source>
        <dbReference type="PROSITE-ProRule" id="PRU00169"/>
    </source>
</evidence>
<evidence type="ECO:0000313" key="4">
    <source>
        <dbReference type="Proteomes" id="UP000298180"/>
    </source>
</evidence>
<gene>
    <name evidence="3" type="ORF">EZ313_17580</name>
</gene>
<dbReference type="InterPro" id="IPR011006">
    <property type="entry name" value="CheY-like_superfamily"/>
</dbReference>
<dbReference type="OrthoDB" id="8562345at2"/>
<keyword evidence="1" id="KW-0597">Phosphoprotein</keyword>
<dbReference type="GO" id="GO:0000160">
    <property type="term" value="P:phosphorelay signal transduction system"/>
    <property type="evidence" value="ECO:0007669"/>
    <property type="project" value="InterPro"/>
</dbReference>
<comment type="caution">
    <text evidence="3">The sequence shown here is derived from an EMBL/GenBank/DDBJ whole genome shotgun (WGS) entry which is preliminary data.</text>
</comment>
<sequence>MEGGSFGRASVGAILRPRWEAAGTIAASCAACTLWSAPATSLPLELRTFFVEDNVTIRENLIGTLEELACIKALGWADNEADARAWLRKSHEQWDLAVIDLFLKQGSGLGVLEACRGRSPGQRVVVLSNYATTDMRKRCSQLGADAVFDKSNEIDALIDYCVQQADARSRA</sequence>
<dbReference type="SMART" id="SM00448">
    <property type="entry name" value="REC"/>
    <property type="match status" value="1"/>
</dbReference>